<dbReference type="AlphaFoldDB" id="J9GIP7"/>
<name>J9GIP7_9ZZZZ</name>
<dbReference type="SUPFAM" id="SSF56935">
    <property type="entry name" value="Porins"/>
    <property type="match status" value="1"/>
</dbReference>
<sequence length="935" mass="108343">MKKLKIFLFMCLAMIGYSPLVAQEVELVGEIEDEFLKLPLIGVKVSVFDEQNKVVVDSAGTYIFLTPTYQPDKVLYSAKVPGGNRKYRLRATRRGYTTVWKDVTLTDSLQGEVWQPVLRLRKEHDQRLGEAVVTATKIKMYHKGDTLVYNADAFKLPDGSRLDALIHQMPGVTMNEHGEIFVNGRKIDELLLGSRSFMRGNKKVLLENLPYYTVKNIKVYEQQSDRSQALGYDVDPRKYVMDVHLKNEYTRGYIANLEAAAGTRKRWMGRAFLLGFSDQWRYAAMANSNNVNETRHLGQMGYWSPALLPQSLVTTHSGAIDVDYQSKDKRMKNNLNASFTSTETEAEMRQRNELFLENLRPVSTFRRQANDKNKAVNVSNKWSYNHRFSLTSQTDFKFTKENGWAQSLYEQRDNQDFTVSRREHGFNHERNWIFNEQLWGSVNFNRAKQRYLNYSLLVFHDQREAWKTDRFELQQSSSVSPSASHNTSDVSHHATTVHASASVVFDNLWKNTSLNISDNLTWYKDYDRDYLYHPDTLASPLQLDFLQAITDRDNSYVSRRHKIRNSLDVGLRHKGRYKMSPKMPVDIVYDIWSLGVNLPYTHESLDYMRGAIDTVLNRSHFYADPYLSLRYVANHRRHDLTFNAKYSRRPVDLLHRVDFRDDRQPLVVKLGNPHLKDNLLTELRLGYTLRPDKYQQNLHAEAAFDFHHRDVAQSVRYNPTSGVYTYQPVNVKGSHRSALKVDYVRSLDQKNRWTWQLQTEANYHHALDHTMLAEATRSEVQAVNTTSLYGGTYVQYNQGALNVRAVGNLKWHHSTGKMRDFTTLNAWDYQYGASARYTLPVIHTTLAVDAMMYSRRGYGSAAFNTDDFVLNASLSQSFLKGKLIAKVEAFDVLHQLSNVQYAVNAQGRTETWTRSLPNYVMFHLAFQFNRSPKRL</sequence>
<proteinExistence type="predicted"/>
<comment type="caution">
    <text evidence="1">The sequence shown here is derived from an EMBL/GenBank/DDBJ whole genome shotgun (WGS) entry which is preliminary data.</text>
</comment>
<evidence type="ECO:0008006" key="2">
    <source>
        <dbReference type="Google" id="ProtNLM"/>
    </source>
</evidence>
<dbReference type="EMBL" id="AMCI01002787">
    <property type="protein sequence ID" value="EJX01853.1"/>
    <property type="molecule type" value="Genomic_DNA"/>
</dbReference>
<reference evidence="1" key="1">
    <citation type="journal article" date="2012" name="PLoS ONE">
        <title>Gene sets for utilization of primary and secondary nutrition supplies in the distal gut of endangered iberian lynx.</title>
        <authorList>
            <person name="Alcaide M."/>
            <person name="Messina E."/>
            <person name="Richter M."/>
            <person name="Bargiela R."/>
            <person name="Peplies J."/>
            <person name="Huws S.A."/>
            <person name="Newbold C.J."/>
            <person name="Golyshin P.N."/>
            <person name="Simon M.A."/>
            <person name="Lopez G."/>
            <person name="Yakimov M.M."/>
            <person name="Ferrer M."/>
        </authorList>
    </citation>
    <scope>NUCLEOTIDE SEQUENCE</scope>
</reference>
<gene>
    <name evidence="1" type="ORF">EVA_10037</name>
</gene>
<accession>J9GIP7</accession>
<evidence type="ECO:0000313" key="1">
    <source>
        <dbReference type="EMBL" id="EJX01853.1"/>
    </source>
</evidence>
<organism evidence="1">
    <name type="scientific">gut metagenome</name>
    <dbReference type="NCBI Taxonomy" id="749906"/>
    <lineage>
        <taxon>unclassified sequences</taxon>
        <taxon>metagenomes</taxon>
        <taxon>organismal metagenomes</taxon>
    </lineage>
</organism>
<protein>
    <recommendedName>
        <fullName evidence="2">Outer membrane protein beta-barrel domain-containing protein</fullName>
    </recommendedName>
</protein>